<organism evidence="2">
    <name type="scientific">viral metagenome</name>
    <dbReference type="NCBI Taxonomy" id="1070528"/>
    <lineage>
        <taxon>unclassified sequences</taxon>
        <taxon>metagenomes</taxon>
        <taxon>organismal metagenomes</taxon>
    </lineage>
</organism>
<protein>
    <recommendedName>
        <fullName evidence="1">Nuclease associated modular domain-containing protein</fullName>
    </recommendedName>
</protein>
<dbReference type="AlphaFoldDB" id="A0A6M3LDW6"/>
<dbReference type="EMBL" id="MT143018">
    <property type="protein sequence ID" value="QJA91842.1"/>
    <property type="molecule type" value="Genomic_DNA"/>
</dbReference>
<dbReference type="GO" id="GO:0003677">
    <property type="term" value="F:DNA binding"/>
    <property type="evidence" value="ECO:0007669"/>
    <property type="project" value="InterPro"/>
</dbReference>
<sequence>MSLPTCIDCGKTLSRYNAKRCRTCYIKNLPQTIMGSDNPFFGKRHSEDYILHMRAVNTGSANPMYGIIRIGENAPGWRGGLTPLSKGIRSLDKYETWRFGVYTRDRFICQECGAIGVYLECHHIIPLSEIVSIHNIKNIDDALSCDFLWDIDNGLTTCTPCHCKIDEERNKFEHREV</sequence>
<reference evidence="2" key="1">
    <citation type="submission" date="2020-03" db="EMBL/GenBank/DDBJ databases">
        <title>The deep terrestrial virosphere.</title>
        <authorList>
            <person name="Holmfeldt K."/>
            <person name="Nilsson E."/>
            <person name="Simone D."/>
            <person name="Lopez-Fernandez M."/>
            <person name="Wu X."/>
            <person name="de Brujin I."/>
            <person name="Lundin D."/>
            <person name="Andersson A."/>
            <person name="Bertilsson S."/>
            <person name="Dopson M."/>
        </authorList>
    </citation>
    <scope>NUCLEOTIDE SEQUENCE</scope>
    <source>
        <strain evidence="2">MM415B03242</strain>
    </source>
</reference>
<gene>
    <name evidence="2" type="ORF">MM415B03242_0004</name>
</gene>
<feature type="domain" description="Nuclease associated modular" evidence="1">
    <location>
        <begin position="33"/>
        <end position="53"/>
    </location>
</feature>
<accession>A0A6M3LDW6</accession>
<dbReference type="Pfam" id="PF07460">
    <property type="entry name" value="NUMOD3"/>
    <property type="match status" value="1"/>
</dbReference>
<name>A0A6M3LDW6_9ZZZZ</name>
<dbReference type="Gene3D" id="1.10.30.50">
    <property type="match status" value="1"/>
</dbReference>
<dbReference type="SUPFAM" id="SSF64496">
    <property type="entry name" value="DNA-binding domain of intron-encoded endonucleases"/>
    <property type="match status" value="1"/>
</dbReference>
<evidence type="ECO:0000313" key="2">
    <source>
        <dbReference type="EMBL" id="QJA91842.1"/>
    </source>
</evidence>
<evidence type="ECO:0000259" key="1">
    <source>
        <dbReference type="Pfam" id="PF07460"/>
    </source>
</evidence>
<dbReference type="InterPro" id="IPR003611">
    <property type="entry name" value="NUMOD3"/>
</dbReference>
<proteinExistence type="predicted"/>